<accession>A0A318KDH0</accession>
<dbReference type="OrthoDB" id="4550316at2"/>
<name>A0A318KDH0_9NOCA</name>
<dbReference type="RefSeq" id="WP_040743223.1">
    <property type="nucleotide sequence ID" value="NZ_QJKF01000001.1"/>
</dbReference>
<proteinExistence type="predicted"/>
<dbReference type="AlphaFoldDB" id="A0A318KDH0"/>
<evidence type="ECO:0008006" key="3">
    <source>
        <dbReference type="Google" id="ProtNLM"/>
    </source>
</evidence>
<dbReference type="Proteomes" id="UP000247569">
    <property type="component" value="Unassembled WGS sequence"/>
</dbReference>
<sequence length="135" mass="14063">MISAALGGVVFDTAAVVGFANQANYAQAVVWATVNAGNTIVVPATVLGVARAHIPDNRLDILAALLELPHTIVPDLDRAAAERLGAALAGTADAEALLPAGHATHEAITRDWPCLTARPKKLRQLDPRVIIDPLP</sequence>
<reference evidence="1 2" key="1">
    <citation type="submission" date="2018-05" db="EMBL/GenBank/DDBJ databases">
        <title>Genomic Encyclopedia of Type Strains, Phase IV (KMG-IV): sequencing the most valuable type-strain genomes for metagenomic binning, comparative biology and taxonomic classification.</title>
        <authorList>
            <person name="Goeker M."/>
        </authorList>
    </citation>
    <scope>NUCLEOTIDE SEQUENCE [LARGE SCALE GENOMIC DNA]</scope>
    <source>
        <strain evidence="1 2">DSM 44704</strain>
    </source>
</reference>
<dbReference type="EMBL" id="QJKF01000001">
    <property type="protein sequence ID" value="PXX70935.1"/>
    <property type="molecule type" value="Genomic_DNA"/>
</dbReference>
<evidence type="ECO:0000313" key="2">
    <source>
        <dbReference type="Proteomes" id="UP000247569"/>
    </source>
</evidence>
<gene>
    <name evidence="1" type="ORF">DFR70_101356</name>
</gene>
<keyword evidence="2" id="KW-1185">Reference proteome</keyword>
<comment type="caution">
    <text evidence="1">The sequence shown here is derived from an EMBL/GenBank/DDBJ whole genome shotgun (WGS) entry which is preliminary data.</text>
</comment>
<organism evidence="1 2">
    <name type="scientific">Nocardia tenerifensis</name>
    <dbReference type="NCBI Taxonomy" id="228006"/>
    <lineage>
        <taxon>Bacteria</taxon>
        <taxon>Bacillati</taxon>
        <taxon>Actinomycetota</taxon>
        <taxon>Actinomycetes</taxon>
        <taxon>Mycobacteriales</taxon>
        <taxon>Nocardiaceae</taxon>
        <taxon>Nocardia</taxon>
    </lineage>
</organism>
<evidence type="ECO:0000313" key="1">
    <source>
        <dbReference type="EMBL" id="PXX70935.1"/>
    </source>
</evidence>
<protein>
    <recommendedName>
        <fullName evidence="3">PIN domain-containing protein</fullName>
    </recommendedName>
</protein>